<keyword evidence="7" id="KW-0460">Magnesium</keyword>
<dbReference type="OrthoDB" id="9783652at2"/>
<dbReference type="PANTHER" id="PTHR22926:SF3">
    <property type="entry name" value="UNDECAPRENYL-PHOSPHATE ALPHA-N-ACETYLGLUCOSAMINYL 1-PHOSPHATE TRANSFERASE"/>
    <property type="match status" value="1"/>
</dbReference>
<comment type="caution">
    <text evidence="9">The sequence shown here is derived from an EMBL/GenBank/DDBJ whole genome shotgun (WGS) entry which is preliminary data.</text>
</comment>
<feature type="transmembrane region" description="Helical" evidence="8">
    <location>
        <begin position="268"/>
        <end position="289"/>
    </location>
</feature>
<feature type="transmembrane region" description="Helical" evidence="8">
    <location>
        <begin position="224"/>
        <end position="247"/>
    </location>
</feature>
<evidence type="ECO:0000256" key="3">
    <source>
        <dbReference type="ARBA" id="ARBA00022679"/>
    </source>
</evidence>
<feature type="transmembrane region" description="Helical" evidence="8">
    <location>
        <begin position="141"/>
        <end position="163"/>
    </location>
</feature>
<keyword evidence="6 8" id="KW-0472">Membrane</keyword>
<feature type="binding site" evidence="7">
    <location>
        <position position="199"/>
    </location>
    <ligand>
        <name>Mg(2+)</name>
        <dbReference type="ChEBI" id="CHEBI:18420"/>
    </ligand>
</feature>
<dbReference type="GO" id="GO:0005886">
    <property type="term" value="C:plasma membrane"/>
    <property type="evidence" value="ECO:0007669"/>
    <property type="project" value="UniProtKB-SubCell"/>
</dbReference>
<dbReference type="Proteomes" id="UP000036890">
    <property type="component" value="Unassembled WGS sequence"/>
</dbReference>
<dbReference type="CDD" id="cd06854">
    <property type="entry name" value="GT_WbpL_WbcO_like"/>
    <property type="match status" value="1"/>
</dbReference>
<evidence type="ECO:0000256" key="1">
    <source>
        <dbReference type="ARBA" id="ARBA00004651"/>
    </source>
</evidence>
<keyword evidence="7" id="KW-0479">Metal-binding</keyword>
<dbReference type="EMBL" id="AJLO02000016">
    <property type="protein sequence ID" value="KOE99684.1"/>
    <property type="molecule type" value="Genomic_DNA"/>
</dbReference>
<reference evidence="9 10" key="1">
    <citation type="journal article" date="2012" name="J. Bacteriol.">
        <title>Genome sequence of a novel nicotine-degrading strain, Pseudomonas geniculata N1.</title>
        <authorList>
            <person name="Tang H."/>
            <person name="Yu H."/>
            <person name="Tai C."/>
            <person name="Huang K."/>
            <person name="Liu Y."/>
            <person name="Wang L."/>
            <person name="Yao Y."/>
            <person name="Wu G."/>
            <person name="Xu P."/>
        </authorList>
    </citation>
    <scope>NUCLEOTIDE SEQUENCE [LARGE SCALE GENOMIC DNA]</scope>
    <source>
        <strain evidence="9 10">N1</strain>
    </source>
</reference>
<dbReference type="RefSeq" id="WP_010484573.1">
    <property type="nucleotide sequence ID" value="NZ_AJLO02000016.1"/>
</dbReference>
<evidence type="ECO:0000313" key="9">
    <source>
        <dbReference type="EMBL" id="KOE99684.1"/>
    </source>
</evidence>
<keyword evidence="2" id="KW-1003">Cell membrane</keyword>
<evidence type="ECO:0000256" key="7">
    <source>
        <dbReference type="PIRSR" id="PIRSR600715-1"/>
    </source>
</evidence>
<dbReference type="AlphaFoldDB" id="A0A0L8AC29"/>
<comment type="subcellular location">
    <subcellularLocation>
        <location evidence="1">Cell membrane</location>
        <topology evidence="1">Multi-pass membrane protein</topology>
    </subcellularLocation>
</comment>
<dbReference type="GO" id="GO:0016780">
    <property type="term" value="F:phosphotransferase activity, for other substituted phosphate groups"/>
    <property type="evidence" value="ECO:0007669"/>
    <property type="project" value="InterPro"/>
</dbReference>
<name>A0A0L8AC29_9GAMM</name>
<evidence type="ECO:0000256" key="2">
    <source>
        <dbReference type="ARBA" id="ARBA00022475"/>
    </source>
</evidence>
<feature type="binding site" evidence="7">
    <location>
        <position position="143"/>
    </location>
    <ligand>
        <name>Mg(2+)</name>
        <dbReference type="ChEBI" id="CHEBI:18420"/>
    </ligand>
</feature>
<proteinExistence type="predicted"/>
<feature type="transmembrane region" description="Helical" evidence="8">
    <location>
        <begin position="169"/>
        <end position="188"/>
    </location>
</feature>
<gene>
    <name evidence="9" type="ORF">W7K_07555</name>
</gene>
<dbReference type="Pfam" id="PF00953">
    <property type="entry name" value="Glycos_transf_4"/>
    <property type="match status" value="1"/>
</dbReference>
<feature type="transmembrane region" description="Helical" evidence="8">
    <location>
        <begin position="104"/>
        <end position="134"/>
    </location>
</feature>
<dbReference type="PANTHER" id="PTHR22926">
    <property type="entry name" value="PHOSPHO-N-ACETYLMURAMOYL-PENTAPEPTIDE-TRANSFERASE"/>
    <property type="match status" value="1"/>
</dbReference>
<keyword evidence="5 8" id="KW-1133">Transmembrane helix</keyword>
<evidence type="ECO:0000256" key="6">
    <source>
        <dbReference type="ARBA" id="ARBA00023136"/>
    </source>
</evidence>
<keyword evidence="4 8" id="KW-0812">Transmembrane</keyword>
<feature type="transmembrane region" description="Helical" evidence="8">
    <location>
        <begin position="76"/>
        <end position="92"/>
    </location>
</feature>
<organism evidence="9 10">
    <name type="scientific">Stenotrophomonas geniculata N1</name>
    <dbReference type="NCBI Taxonomy" id="1167641"/>
    <lineage>
        <taxon>Bacteria</taxon>
        <taxon>Pseudomonadati</taxon>
        <taxon>Pseudomonadota</taxon>
        <taxon>Gammaproteobacteria</taxon>
        <taxon>Lysobacterales</taxon>
        <taxon>Lysobacteraceae</taxon>
        <taxon>Stenotrophomonas</taxon>
    </lineage>
</organism>
<dbReference type="GO" id="GO:0009103">
    <property type="term" value="P:lipopolysaccharide biosynthetic process"/>
    <property type="evidence" value="ECO:0007669"/>
    <property type="project" value="TreeGrafter"/>
</dbReference>
<evidence type="ECO:0000256" key="5">
    <source>
        <dbReference type="ARBA" id="ARBA00022989"/>
    </source>
</evidence>
<dbReference type="InterPro" id="IPR000715">
    <property type="entry name" value="Glycosyl_transferase_4"/>
</dbReference>
<evidence type="ECO:0000313" key="10">
    <source>
        <dbReference type="Proteomes" id="UP000036890"/>
    </source>
</evidence>
<sequence length="329" mass="35259">MPWFVMGALLGLALLSAALTWAARGYALRRQLFDQPGERRSHSVATPRGGGIAIVISLLVTAGVAMWAWPEARPSLLVASLGLALVAGIGWWDDHRPLPAMRRLMVHFIAAALLAALVKVHGGSWLLAVLVLLFTASLINIWNFMDGINGIAASQAIVVALGLAPLLPWPYSLAAVALGLACLGFLPFNFPRARIFMGDVGSGALGYAVAAVLALASVKTDIHWILLLVSASPFLVDAGFTLLARIISGQRWMEPHTQHVYQRAVQAGASHAQVTGMYFALGLFSITVLNVCSNLQPRWEAAVAIAWFTALSVLWLLLRNGLRHPKGNT</sequence>
<feature type="transmembrane region" description="Helical" evidence="8">
    <location>
        <begin position="51"/>
        <end position="69"/>
    </location>
</feature>
<comment type="cofactor">
    <cofactor evidence="7">
        <name>Mg(2+)</name>
        <dbReference type="ChEBI" id="CHEBI:18420"/>
    </cofactor>
</comment>
<dbReference type="GO" id="GO:0071555">
    <property type="term" value="P:cell wall organization"/>
    <property type="evidence" value="ECO:0007669"/>
    <property type="project" value="TreeGrafter"/>
</dbReference>
<evidence type="ECO:0000256" key="4">
    <source>
        <dbReference type="ARBA" id="ARBA00022692"/>
    </source>
</evidence>
<protein>
    <submittedName>
        <fullName evidence="9">Lipopolysaccharide biosynthesis protein</fullName>
    </submittedName>
</protein>
<evidence type="ECO:0000256" key="8">
    <source>
        <dbReference type="SAM" id="Phobius"/>
    </source>
</evidence>
<feature type="transmembrane region" description="Helical" evidence="8">
    <location>
        <begin position="301"/>
        <end position="318"/>
    </location>
</feature>
<dbReference type="GO" id="GO:0044038">
    <property type="term" value="P:cell wall macromolecule biosynthetic process"/>
    <property type="evidence" value="ECO:0007669"/>
    <property type="project" value="TreeGrafter"/>
</dbReference>
<accession>A0A0L8AC29</accession>
<dbReference type="GO" id="GO:0046872">
    <property type="term" value="F:metal ion binding"/>
    <property type="evidence" value="ECO:0007669"/>
    <property type="project" value="UniProtKB-KW"/>
</dbReference>
<feature type="transmembrane region" description="Helical" evidence="8">
    <location>
        <begin position="200"/>
        <end position="218"/>
    </location>
</feature>
<keyword evidence="3" id="KW-0808">Transferase</keyword>